<sequence length="119" mass="13170">MTRVDDESLALHLEVALSTAPPSMLGGLLDPDRRQRHAAIGEITRELVERLRCFDIRYEDGRIACGRQPALFPDDLGPISHNVMVARTSGKAAECQMVQIVSDGARLARLDQRFGRTTV</sequence>
<evidence type="ECO:0000313" key="1">
    <source>
        <dbReference type="EMBL" id="SLJ91172.1"/>
    </source>
</evidence>
<dbReference type="AlphaFoldDB" id="A0A1U6H5U4"/>
<accession>A0A1U6H5U4</accession>
<evidence type="ECO:0000313" key="2">
    <source>
        <dbReference type="Proteomes" id="UP000190989"/>
    </source>
</evidence>
<reference evidence="2" key="1">
    <citation type="submission" date="2017-02" db="EMBL/GenBank/DDBJ databases">
        <authorList>
            <person name="Varghese N."/>
            <person name="Submissions S."/>
        </authorList>
    </citation>
    <scope>NUCLEOTIDE SEQUENCE [LARGE SCALE GENOMIC DNA]</scope>
    <source>
        <strain evidence="2">SM117</strain>
    </source>
</reference>
<dbReference type="STRING" id="428990.SAMN06295987_1011332"/>
<name>A0A1U6H5U4_9SPHN</name>
<keyword evidence="2" id="KW-1185">Reference proteome</keyword>
<dbReference type="Proteomes" id="UP000190989">
    <property type="component" value="Unassembled WGS sequence"/>
</dbReference>
<organism evidence="1 2">
    <name type="scientific">Novosphingobium mathurense</name>
    <dbReference type="NCBI Taxonomy" id="428990"/>
    <lineage>
        <taxon>Bacteria</taxon>
        <taxon>Pseudomonadati</taxon>
        <taxon>Pseudomonadota</taxon>
        <taxon>Alphaproteobacteria</taxon>
        <taxon>Sphingomonadales</taxon>
        <taxon>Sphingomonadaceae</taxon>
        <taxon>Novosphingobium</taxon>
    </lineage>
</organism>
<protein>
    <submittedName>
        <fullName evidence="1">Uncharacterized protein</fullName>
    </submittedName>
</protein>
<dbReference type="EMBL" id="FVZE01000001">
    <property type="protein sequence ID" value="SLJ91172.1"/>
    <property type="molecule type" value="Genomic_DNA"/>
</dbReference>
<gene>
    <name evidence="1" type="ORF">SAMN06295987_1011332</name>
</gene>
<proteinExistence type="predicted"/>